<dbReference type="EMBL" id="RRCN01000002">
    <property type="protein sequence ID" value="RRJ54702.1"/>
    <property type="molecule type" value="Genomic_DNA"/>
</dbReference>
<dbReference type="RefSeq" id="WP_128635789.1">
    <property type="nucleotide sequence ID" value="NZ_RRCN01000002.1"/>
</dbReference>
<sequence length="90" mass="10619">MKKTIAEHMYDILIENGRDSVWYGDLDEIHECAKRAGMYDKPGDHHPLKINNRVLSALDKSDLFKKGYIKHIGRPARHYTLKIRKMRVDR</sequence>
<organism evidence="1 2">
    <name type="scientific">Paenibacillus oralis</name>
    <dbReference type="NCBI Taxonomy" id="2490856"/>
    <lineage>
        <taxon>Bacteria</taxon>
        <taxon>Bacillati</taxon>
        <taxon>Bacillota</taxon>
        <taxon>Bacilli</taxon>
        <taxon>Bacillales</taxon>
        <taxon>Paenibacillaceae</taxon>
        <taxon>Paenibacillus</taxon>
    </lineage>
</organism>
<comment type="caution">
    <text evidence="1">The sequence shown here is derived from an EMBL/GenBank/DDBJ whole genome shotgun (WGS) entry which is preliminary data.</text>
</comment>
<protein>
    <submittedName>
        <fullName evidence="1">Uncharacterized protein</fullName>
    </submittedName>
</protein>
<dbReference type="OrthoDB" id="3034958at2"/>
<reference evidence="1 2" key="1">
    <citation type="submission" date="2018-11" db="EMBL/GenBank/DDBJ databases">
        <title>Genome sequencing of Paenibacillus sp. KCOM 3021 (= ChDC PVNT-B20).</title>
        <authorList>
            <person name="Kook J.-K."/>
            <person name="Park S.-N."/>
            <person name="Lim Y.K."/>
        </authorList>
    </citation>
    <scope>NUCLEOTIDE SEQUENCE [LARGE SCALE GENOMIC DNA]</scope>
    <source>
        <strain evidence="1 2">KCOM 3021</strain>
    </source>
</reference>
<keyword evidence="2" id="KW-1185">Reference proteome</keyword>
<proteinExistence type="predicted"/>
<dbReference type="Proteomes" id="UP000267017">
    <property type="component" value="Unassembled WGS sequence"/>
</dbReference>
<dbReference type="AlphaFoldDB" id="A0A3P3T9T3"/>
<accession>A0A3P3T9T3</accession>
<gene>
    <name evidence="1" type="ORF">EHV15_34460</name>
</gene>
<name>A0A3P3T9T3_9BACL</name>
<evidence type="ECO:0000313" key="1">
    <source>
        <dbReference type="EMBL" id="RRJ54702.1"/>
    </source>
</evidence>
<evidence type="ECO:0000313" key="2">
    <source>
        <dbReference type="Proteomes" id="UP000267017"/>
    </source>
</evidence>